<gene>
    <name evidence="1" type="ORF">LC586_28060</name>
</gene>
<dbReference type="RefSeq" id="WP_229488471.1">
    <property type="nucleotide sequence ID" value="NZ_JAIVFQ010000062.1"/>
</dbReference>
<accession>A0ABS8IGH8</accession>
<keyword evidence="2" id="KW-1185">Reference proteome</keyword>
<organism evidence="1 2">
    <name type="scientific">Nostoc favosum CHAB5714</name>
    <dbReference type="NCBI Taxonomy" id="2780399"/>
    <lineage>
        <taxon>Bacteria</taxon>
        <taxon>Bacillati</taxon>
        <taxon>Cyanobacteriota</taxon>
        <taxon>Cyanophyceae</taxon>
        <taxon>Nostocales</taxon>
        <taxon>Nostocaceae</taxon>
        <taxon>Nostoc</taxon>
        <taxon>Nostoc favosum</taxon>
    </lineage>
</organism>
<dbReference type="Proteomes" id="UP001199525">
    <property type="component" value="Unassembled WGS sequence"/>
</dbReference>
<comment type="caution">
    <text evidence="1">The sequence shown here is derived from an EMBL/GenBank/DDBJ whole genome shotgun (WGS) entry which is preliminary data.</text>
</comment>
<sequence length="88" mass="9791">LNALIFLALREQTTVAHQHKELGFSDIPEQVLAWCDCMNEDDLTHLAAEIANGLWDENIAATLVIKTSETLAAQPIDDQKQPTLLSDY</sequence>
<feature type="non-terminal residue" evidence="1">
    <location>
        <position position="1"/>
    </location>
</feature>
<evidence type="ECO:0000313" key="2">
    <source>
        <dbReference type="Proteomes" id="UP001199525"/>
    </source>
</evidence>
<dbReference type="EMBL" id="JAIVFQ010000062">
    <property type="protein sequence ID" value="MCC5602941.1"/>
    <property type="molecule type" value="Genomic_DNA"/>
</dbReference>
<protein>
    <submittedName>
        <fullName evidence="1">Uncharacterized protein</fullName>
    </submittedName>
</protein>
<reference evidence="1 2" key="1">
    <citation type="journal article" date="2021" name="Microorganisms">
        <title>Genome Evolution of Filamentous Cyanobacterium Nostoc Species: From Facultative Symbiosis to Free Living.</title>
        <authorList>
            <person name="Huo D."/>
            <person name="Li H."/>
            <person name="Cai F."/>
            <person name="Guo X."/>
            <person name="Qiao Z."/>
            <person name="Wang W."/>
            <person name="Yu G."/>
            <person name="Li R."/>
        </authorList>
    </citation>
    <scope>NUCLEOTIDE SEQUENCE [LARGE SCALE GENOMIC DNA]</scope>
    <source>
        <strain evidence="1 2">CHAB 5714</strain>
    </source>
</reference>
<name>A0ABS8IGH8_9NOSO</name>
<evidence type="ECO:0000313" key="1">
    <source>
        <dbReference type="EMBL" id="MCC5602941.1"/>
    </source>
</evidence>
<proteinExistence type="predicted"/>